<dbReference type="KEGG" id="vcn:VOLCADRAFT_83022"/>
<evidence type="ECO:0000259" key="14">
    <source>
        <dbReference type="PROSITE" id="PS50102"/>
    </source>
</evidence>
<comment type="subcellular location">
    <subcellularLocation>
        <location evidence="1">Nucleus</location>
    </subcellularLocation>
</comment>
<evidence type="ECO:0000256" key="13">
    <source>
        <dbReference type="SAM" id="MobiDB-lite"/>
    </source>
</evidence>
<evidence type="ECO:0000256" key="2">
    <source>
        <dbReference type="ARBA" id="ARBA00022664"/>
    </source>
</evidence>
<dbReference type="GO" id="GO:0003677">
    <property type="term" value="F:DNA binding"/>
    <property type="evidence" value="ECO:0007669"/>
    <property type="project" value="UniProtKB-KW"/>
</dbReference>
<dbReference type="EMBL" id="GL378368">
    <property type="protein sequence ID" value="EFJ43995.1"/>
    <property type="molecule type" value="Genomic_DNA"/>
</dbReference>
<evidence type="ECO:0000259" key="15">
    <source>
        <dbReference type="PROSITE" id="PS50103"/>
    </source>
</evidence>
<dbReference type="GO" id="GO:0003723">
    <property type="term" value="F:RNA binding"/>
    <property type="evidence" value="ECO:0007669"/>
    <property type="project" value="UniProtKB-UniRule"/>
</dbReference>
<dbReference type="SMART" id="SM00361">
    <property type="entry name" value="RRM_1"/>
    <property type="match status" value="1"/>
</dbReference>
<dbReference type="GO" id="GO:0089701">
    <property type="term" value="C:U2AF complex"/>
    <property type="evidence" value="ECO:0007669"/>
    <property type="project" value="InterPro"/>
</dbReference>
<gene>
    <name evidence="16" type="ORF">VOLCADRAFT_83022</name>
</gene>
<dbReference type="PROSITE" id="PS50102">
    <property type="entry name" value="RRM"/>
    <property type="match status" value="1"/>
</dbReference>
<feature type="domain" description="C3H1-type" evidence="15">
    <location>
        <begin position="12"/>
        <end position="40"/>
    </location>
</feature>
<keyword evidence="3 12" id="KW-0479">Metal-binding</keyword>
<keyword evidence="17" id="KW-1185">Reference proteome</keyword>
<evidence type="ECO:0000256" key="12">
    <source>
        <dbReference type="PROSITE-ProRule" id="PRU00723"/>
    </source>
</evidence>
<keyword evidence="5 12" id="KW-0863">Zinc-finger</keyword>
<keyword evidence="10" id="KW-0539">Nucleus</keyword>
<dbReference type="Pfam" id="PF00076">
    <property type="entry name" value="RRM_1"/>
    <property type="match status" value="1"/>
</dbReference>
<dbReference type="InterPro" id="IPR000504">
    <property type="entry name" value="RRM_dom"/>
</dbReference>
<proteinExistence type="predicted"/>
<evidence type="ECO:0000256" key="5">
    <source>
        <dbReference type="ARBA" id="ARBA00022771"/>
    </source>
</evidence>
<feature type="compositionally biased region" description="Basic and acidic residues" evidence="13">
    <location>
        <begin position="192"/>
        <end position="249"/>
    </location>
</feature>
<dbReference type="InterPro" id="IPR003954">
    <property type="entry name" value="RRM_euk-type"/>
</dbReference>
<feature type="zinc finger region" description="C3H1-type" evidence="12">
    <location>
        <begin position="149"/>
        <end position="176"/>
    </location>
</feature>
<dbReference type="InterPro" id="IPR009145">
    <property type="entry name" value="U2AF_small"/>
</dbReference>
<evidence type="ECO:0000256" key="1">
    <source>
        <dbReference type="ARBA" id="ARBA00004123"/>
    </source>
</evidence>
<dbReference type="GO" id="GO:0008270">
    <property type="term" value="F:zinc ion binding"/>
    <property type="evidence" value="ECO:0007669"/>
    <property type="project" value="UniProtKB-KW"/>
</dbReference>
<dbReference type="RefSeq" id="XP_002955007.1">
    <property type="nucleotide sequence ID" value="XM_002954961.1"/>
</dbReference>
<keyword evidence="6 12" id="KW-0862">Zinc</keyword>
<evidence type="ECO:0000256" key="9">
    <source>
        <dbReference type="ARBA" id="ARBA00023187"/>
    </source>
</evidence>
<evidence type="ECO:0000256" key="3">
    <source>
        <dbReference type="ARBA" id="ARBA00022723"/>
    </source>
</evidence>
<dbReference type="eggNOG" id="KOG2202">
    <property type="taxonomic scope" value="Eukaryota"/>
</dbReference>
<evidence type="ECO:0000256" key="8">
    <source>
        <dbReference type="ARBA" id="ARBA00023125"/>
    </source>
</evidence>
<dbReference type="PANTHER" id="PTHR12620">
    <property type="entry name" value="U2 SNRNP AUXILIARY FACTOR, SMALL SUBUNIT"/>
    <property type="match status" value="1"/>
</dbReference>
<feature type="domain" description="C3H1-type" evidence="15">
    <location>
        <begin position="149"/>
        <end position="176"/>
    </location>
</feature>
<accession>D8U8K0</accession>
<evidence type="ECO:0000256" key="10">
    <source>
        <dbReference type="ARBA" id="ARBA00023242"/>
    </source>
</evidence>
<feature type="compositionally biased region" description="Pro residues" evidence="13">
    <location>
        <begin position="270"/>
        <end position="280"/>
    </location>
</feature>
<dbReference type="STRING" id="3068.D8U8K0"/>
<evidence type="ECO:0000256" key="11">
    <source>
        <dbReference type="PROSITE-ProRule" id="PRU00176"/>
    </source>
</evidence>
<keyword evidence="7 11" id="KW-0694">RNA-binding</keyword>
<organism evidence="17">
    <name type="scientific">Volvox carteri f. nagariensis</name>
    <dbReference type="NCBI Taxonomy" id="3068"/>
    <lineage>
        <taxon>Eukaryota</taxon>
        <taxon>Viridiplantae</taxon>
        <taxon>Chlorophyta</taxon>
        <taxon>core chlorophytes</taxon>
        <taxon>Chlorophyceae</taxon>
        <taxon>CS clade</taxon>
        <taxon>Chlamydomonadales</taxon>
        <taxon>Volvocaceae</taxon>
        <taxon>Volvox</taxon>
    </lineage>
</organism>
<dbReference type="InterPro" id="IPR000571">
    <property type="entry name" value="Znf_CCCH"/>
</dbReference>
<dbReference type="FunFam" id="3.30.70.330:FF:000122">
    <property type="entry name" value="Splicing factor U2AF small subunit"/>
    <property type="match status" value="1"/>
</dbReference>
<dbReference type="PROSITE" id="PS50103">
    <property type="entry name" value="ZF_C3H1"/>
    <property type="match status" value="2"/>
</dbReference>
<dbReference type="SUPFAM" id="SSF54928">
    <property type="entry name" value="RNA-binding domain, RBD"/>
    <property type="match status" value="1"/>
</dbReference>
<sequence>MAEHLASIFGTEKDRVNCPFYFKIGACRHGDRCSRLHNRPTISPTILMANMYQNPLLNAPLGPDGLPIRVDPKAAQEHFEDFYEDVFEELAQHGELENLNVCDNFADHMVGNVYAKFRDEDAAARALQALQGRYYDGRPIVVEFSPVTDFREATCRQYEENTCNRGGYCNFMHLKPIGRELRRKLFGRYHRRDRDRERERSRSPRRDRDRDRERDRRRSRSRDRGRGRSRSRDRGGGDRRRETSEERRAKIAAWNMERDDRDGGGGGGPGGPPPGPPPPYGGGGYNNW</sequence>
<keyword evidence="8" id="KW-0238">DNA-binding</keyword>
<evidence type="ECO:0000256" key="7">
    <source>
        <dbReference type="ARBA" id="ARBA00022884"/>
    </source>
</evidence>
<dbReference type="Gene3D" id="3.30.70.330">
    <property type="match status" value="1"/>
</dbReference>
<dbReference type="InParanoid" id="D8U8K0"/>
<keyword evidence="9" id="KW-0508">mRNA splicing</keyword>
<dbReference type="AlphaFoldDB" id="D8U8K0"/>
<feature type="region of interest" description="Disordered" evidence="13">
    <location>
        <begin position="192"/>
        <end position="288"/>
    </location>
</feature>
<dbReference type="InterPro" id="IPR035979">
    <property type="entry name" value="RBD_domain_sf"/>
</dbReference>
<evidence type="ECO:0000256" key="6">
    <source>
        <dbReference type="ARBA" id="ARBA00022833"/>
    </source>
</evidence>
<dbReference type="Pfam" id="PF00642">
    <property type="entry name" value="zf-CCCH"/>
    <property type="match status" value="2"/>
</dbReference>
<evidence type="ECO:0000313" key="17">
    <source>
        <dbReference type="Proteomes" id="UP000001058"/>
    </source>
</evidence>
<dbReference type="CDD" id="cd12539">
    <property type="entry name" value="RRM_U2AF35B"/>
    <property type="match status" value="1"/>
</dbReference>
<dbReference type="InterPro" id="IPR012677">
    <property type="entry name" value="Nucleotide-bd_a/b_plait_sf"/>
</dbReference>
<dbReference type="OrthoDB" id="423462at2759"/>
<evidence type="ECO:0000256" key="4">
    <source>
        <dbReference type="ARBA" id="ARBA00022737"/>
    </source>
</evidence>
<dbReference type="SMART" id="SM00356">
    <property type="entry name" value="ZnF_C3H1"/>
    <property type="match status" value="2"/>
</dbReference>
<keyword evidence="4" id="KW-0677">Repeat</keyword>
<dbReference type="GeneID" id="9621809"/>
<reference evidence="16 17" key="1">
    <citation type="journal article" date="2010" name="Science">
        <title>Genomic analysis of organismal complexity in the multicellular green alga Volvox carteri.</title>
        <authorList>
            <person name="Prochnik S.E."/>
            <person name="Umen J."/>
            <person name="Nedelcu A.M."/>
            <person name="Hallmann A."/>
            <person name="Miller S.M."/>
            <person name="Nishii I."/>
            <person name="Ferris P."/>
            <person name="Kuo A."/>
            <person name="Mitros T."/>
            <person name="Fritz-Laylin L.K."/>
            <person name="Hellsten U."/>
            <person name="Chapman J."/>
            <person name="Simakov O."/>
            <person name="Rensing S.A."/>
            <person name="Terry A."/>
            <person name="Pangilinan J."/>
            <person name="Kapitonov V."/>
            <person name="Jurka J."/>
            <person name="Salamov A."/>
            <person name="Shapiro H."/>
            <person name="Schmutz J."/>
            <person name="Grimwood J."/>
            <person name="Lindquist E."/>
            <person name="Lucas S."/>
            <person name="Grigoriev I.V."/>
            <person name="Schmitt R."/>
            <person name="Kirk D."/>
            <person name="Rokhsar D.S."/>
        </authorList>
    </citation>
    <scope>NUCLEOTIDE SEQUENCE [LARGE SCALE GENOMIC DNA]</scope>
    <source>
        <strain evidence="17">f. Nagariensis / Eve</strain>
    </source>
</reference>
<protein>
    <submittedName>
        <fullName evidence="16">Uncharacterized protein</fullName>
    </submittedName>
</protein>
<dbReference type="FunCoup" id="D8U8K0">
    <property type="interactions" value="1673"/>
</dbReference>
<keyword evidence="2" id="KW-0507">mRNA processing</keyword>
<feature type="domain" description="RRM" evidence="14">
    <location>
        <begin position="65"/>
        <end position="147"/>
    </location>
</feature>
<name>D8U8K0_VOLCA</name>
<dbReference type="GO" id="GO:0000398">
    <property type="term" value="P:mRNA splicing, via spliceosome"/>
    <property type="evidence" value="ECO:0007669"/>
    <property type="project" value="InterPro"/>
</dbReference>
<evidence type="ECO:0000313" key="16">
    <source>
        <dbReference type="EMBL" id="EFJ43995.1"/>
    </source>
</evidence>
<dbReference type="Proteomes" id="UP000001058">
    <property type="component" value="Unassembled WGS sequence"/>
</dbReference>
<feature type="zinc finger region" description="C3H1-type" evidence="12">
    <location>
        <begin position="12"/>
        <end position="40"/>
    </location>
</feature>
<dbReference type="PRINTS" id="PR01848">
    <property type="entry name" value="U2AUXFACTOR"/>
</dbReference>